<name>A0A212QR87_9CHLR</name>
<keyword evidence="1" id="KW-0808">Transferase</keyword>
<evidence type="ECO:0000313" key="2">
    <source>
        <dbReference type="Proteomes" id="UP000197025"/>
    </source>
</evidence>
<dbReference type="Proteomes" id="UP000197025">
    <property type="component" value="Unassembled WGS sequence"/>
</dbReference>
<dbReference type="Gene3D" id="3.30.300.280">
    <property type="entry name" value="S-adenosylmethionine synthetase, C-terminal domain"/>
    <property type="match status" value="1"/>
</dbReference>
<dbReference type="RefSeq" id="WP_159461580.1">
    <property type="nucleotide sequence ID" value="NZ_FYEK01000020.1"/>
</dbReference>
<dbReference type="InterPro" id="IPR042544">
    <property type="entry name" value="AdoMet_synthase_3"/>
</dbReference>
<proteinExistence type="predicted"/>
<dbReference type="EMBL" id="FYEK01000020">
    <property type="protein sequence ID" value="SNB61906.1"/>
    <property type="molecule type" value="Genomic_DNA"/>
</dbReference>
<dbReference type="Gene3D" id="3.30.300.10">
    <property type="match status" value="1"/>
</dbReference>
<protein>
    <submittedName>
        <fullName evidence="1">Methionine adenosyltransferase</fullName>
    </submittedName>
</protein>
<dbReference type="InterPro" id="IPR027790">
    <property type="entry name" value="AdoMet_synthase_2_family"/>
</dbReference>
<evidence type="ECO:0000313" key="1">
    <source>
        <dbReference type="EMBL" id="SNB61906.1"/>
    </source>
</evidence>
<dbReference type="InParanoid" id="A0A212QR87"/>
<dbReference type="GO" id="GO:0016740">
    <property type="term" value="F:transferase activity"/>
    <property type="evidence" value="ECO:0007669"/>
    <property type="project" value="UniProtKB-KW"/>
</dbReference>
<dbReference type="PANTHER" id="PTHR36697:SF1">
    <property type="entry name" value="S-ADENOSYLMETHIONINE SYNTHASE"/>
    <property type="match status" value="1"/>
</dbReference>
<organism evidence="1 2">
    <name type="scientific">Thermoflexus hugenholtzii JAD2</name>
    <dbReference type="NCBI Taxonomy" id="877466"/>
    <lineage>
        <taxon>Bacteria</taxon>
        <taxon>Bacillati</taxon>
        <taxon>Chloroflexota</taxon>
        <taxon>Thermoflexia</taxon>
        <taxon>Thermoflexales</taxon>
        <taxon>Thermoflexaceae</taxon>
        <taxon>Thermoflexus</taxon>
    </lineage>
</organism>
<dbReference type="AlphaFoldDB" id="A0A212QR87"/>
<dbReference type="Pfam" id="PF01941">
    <property type="entry name" value="AdoMet_Synthase"/>
    <property type="match status" value="1"/>
</dbReference>
<keyword evidence="2" id="KW-1185">Reference proteome</keyword>
<dbReference type="OrthoDB" id="9770738at2"/>
<accession>A0A212QR87</accession>
<gene>
    <name evidence="1" type="ORF">SAMN02746019_00027510</name>
</gene>
<dbReference type="PANTHER" id="PTHR36697">
    <property type="entry name" value="S-ADENOSYLMETHIONINE SYNTHASE"/>
    <property type="match status" value="1"/>
</dbReference>
<sequence length="396" mass="43391">MRNIVVSEAGGPYIEDLPVEIVERKGIGHPDSLCDGIAERISREYTHWCEEHLGGALHHNFDKVQLVAGEVSVRFGGGELLKPIRIQIAGRGTPYYNGQAIPMETIAIEAARAYLRETMRYLDPVKHVIIDCFAGRGASELIDIVHQVTANDTSFGVAHWPRSGLEEAVYQAAQYLNYELINQFPIGEDVKVMGLRQGNQVILTVAVPFIATRVHDAAEYEEAKRGVQEALQRFVSSLPALEGRTVRVDVNTADHAKRGDFYLTLTGTSAEMGDDGAVGRGNRITGLITPFRSSSLEAAAGKNPISHVGKVYNVLALEIARDIVARLPEIREATVYLLSQIGKPLDQPLIANAAVRVRSGRLTPGIQEAVRAIVDEHLSNIHQVRRKIIAGEVSLF</sequence>
<reference evidence="2" key="1">
    <citation type="submission" date="2017-06" db="EMBL/GenBank/DDBJ databases">
        <authorList>
            <person name="Varghese N."/>
            <person name="Submissions S."/>
        </authorList>
    </citation>
    <scope>NUCLEOTIDE SEQUENCE [LARGE SCALE GENOMIC DNA]</scope>
    <source>
        <strain evidence="2">JAD2</strain>
    </source>
</reference>